<dbReference type="InterPro" id="IPR025223">
    <property type="entry name" value="S1-like_RNA-bd_dom"/>
</dbReference>
<feature type="domain" description="DBC1/CARP1 catalytically inactive NUDIX hydrolase" evidence="7">
    <location>
        <begin position="310"/>
        <end position="433"/>
    </location>
</feature>
<dbReference type="Proteomes" id="UP000189705">
    <property type="component" value="Unplaced"/>
</dbReference>
<dbReference type="PANTHER" id="PTHR14304:SF12">
    <property type="entry name" value="CELL CYCLE AND APOPTOSIS REGULATOR PROTEIN 2"/>
    <property type="match status" value="1"/>
</dbReference>
<dbReference type="STRING" id="38654.A0A3Q0H6T5"/>
<keyword evidence="3" id="KW-0597">Phosphoprotein</keyword>
<dbReference type="GO" id="GO:0005737">
    <property type="term" value="C:cytoplasm"/>
    <property type="evidence" value="ECO:0007669"/>
    <property type="project" value="UniProtKB-SubCell"/>
</dbReference>
<dbReference type="SMART" id="SM01122">
    <property type="entry name" value="DBC1"/>
    <property type="match status" value="1"/>
</dbReference>
<evidence type="ECO:0000256" key="3">
    <source>
        <dbReference type="ARBA" id="ARBA00022553"/>
    </source>
</evidence>
<proteinExistence type="predicted"/>
<dbReference type="InterPro" id="IPR045353">
    <property type="entry name" value="LAIKA"/>
</dbReference>
<feature type="compositionally biased region" description="Basic and acidic residues" evidence="6">
    <location>
        <begin position="429"/>
        <end position="444"/>
    </location>
</feature>
<evidence type="ECO:0000256" key="2">
    <source>
        <dbReference type="ARBA" id="ARBA00022490"/>
    </source>
</evidence>
<dbReference type="InterPro" id="IPR025954">
    <property type="entry name" value="DBC1/CARP1_inactive_NUDIX"/>
</dbReference>
<accession>A0A3Q0H6T5</accession>
<evidence type="ECO:0000256" key="5">
    <source>
        <dbReference type="SAM" id="Coils"/>
    </source>
</evidence>
<feature type="non-terminal residue" evidence="9">
    <location>
        <position position="1"/>
    </location>
</feature>
<organism evidence="8 9">
    <name type="scientific">Alligator sinensis</name>
    <name type="common">Chinese alligator</name>
    <dbReference type="NCBI Taxonomy" id="38654"/>
    <lineage>
        <taxon>Eukaryota</taxon>
        <taxon>Metazoa</taxon>
        <taxon>Chordata</taxon>
        <taxon>Craniata</taxon>
        <taxon>Vertebrata</taxon>
        <taxon>Euteleostomi</taxon>
        <taxon>Archelosauria</taxon>
        <taxon>Archosauria</taxon>
        <taxon>Crocodylia</taxon>
        <taxon>Alligatoridae</taxon>
        <taxon>Alligatorinae</taxon>
        <taxon>Alligator</taxon>
    </lineage>
</organism>
<feature type="region of interest" description="Disordered" evidence="6">
    <location>
        <begin position="547"/>
        <end position="632"/>
    </location>
</feature>
<evidence type="ECO:0000313" key="8">
    <source>
        <dbReference type="Proteomes" id="UP000189705"/>
    </source>
</evidence>
<dbReference type="GeneID" id="102377587"/>
<feature type="region of interest" description="Disordered" evidence="6">
    <location>
        <begin position="149"/>
        <end position="187"/>
    </location>
</feature>
<dbReference type="Pfam" id="PF19256">
    <property type="entry name" value="LAIKA"/>
    <property type="match status" value="1"/>
</dbReference>
<evidence type="ECO:0000256" key="4">
    <source>
        <dbReference type="ARBA" id="ARBA00023054"/>
    </source>
</evidence>
<dbReference type="GO" id="GO:0006355">
    <property type="term" value="P:regulation of DNA-templated transcription"/>
    <property type="evidence" value="ECO:0007669"/>
    <property type="project" value="InterPro"/>
</dbReference>
<name>A0A3Q0H6T5_ALLSI</name>
<evidence type="ECO:0000256" key="6">
    <source>
        <dbReference type="SAM" id="MobiDB-lite"/>
    </source>
</evidence>
<dbReference type="InParanoid" id="A0A3Q0H6T5"/>
<keyword evidence="2" id="KW-0963">Cytoplasm</keyword>
<comment type="subcellular location">
    <subcellularLocation>
        <location evidence="1">Cytoplasm</location>
    </subcellularLocation>
</comment>
<protein>
    <submittedName>
        <fullName evidence="9">Cell cycle and apoptosis regulator protein 2</fullName>
    </submittedName>
</protein>
<dbReference type="Pfam" id="PF14444">
    <property type="entry name" value="S1-like"/>
    <property type="match status" value="1"/>
</dbReference>
<sequence>ARGRGGLWGTDWLPSFAAVQGGEKQRVFTGIVTSLHDYFGVVDEEVFFQLSAVKGRIPQIGEKVLVKAVYNPSQAVPWNALKVQTLSNQPLLKTPAPLLHVASLGQKQGILGAQPQLLFQPHRIPPLFPQKPISLFQSSPSLHLGHVGRYPARGPKIRQDTGRWDDFESKKRKQKGGEPWGVKKPRHDPPQYRVHFARYAVDSTFCDAMEILRRYCSIQLPPEFYDLRICWPDTFPLTRPLPLRHPSRIQVAEPEELTEGEEDTGQEVTLEEADAAFAAKVMLLSSPGLEEFYRHCLLYIEDPGGQRETPEHPTKLIKFLLGKKEDEAVLIGGEWVPSMDGSDPDADPMVLVRTAIRCTKAQTGLDLSSCTKWVRFAEFRYLHQGEPAQQEKVVVFLPDVWSCMPSLEQWEALCQQKAEKVPLPPPSPEKGDMEVESPEQHTEANELAAVASEEATAATPGPQDPEPEPELEPPTPPLEPAIMAHPSTRGGQPSCSNLSLHTLLEYRQRREKLSFEVAVVAELFQEMLQRDFGYKIYKALLTLPQKEPPEAKNQEPERAAEPLEKAQEKDLKEEEAHETPTVEGATASNQEPAQPPQMEHTGNAEVECQQPAGSEEAKVDERVKDECKTEPRDSTDELCMLSLEDDLLLLREDEEEDFGAKLDDSEVRSNASNQSDMEFSSFHDAPKELDPSAVLPLDALLAFVYFDLNFCGYLHRRDLEKILLTLGLHLCKEQVKRLVSRVVTQYVCQYRNLGYSRQEGLDPGTIDQLPEEELLGNLFLLPPSTASAGVPAQPKAVVEHGDLVSHNGTVLNVGKLLEKAEQTESGRLYLESKIHTLEVKLEETQVRFSATESTNKTLVSELQELQKRLTEAEEQARAAERQKAHFQRLLQENKKRLAPLQLEIQRIIEKTNNCLEKKEPAPSN</sequence>
<dbReference type="GO" id="GO:0005634">
    <property type="term" value="C:nucleus"/>
    <property type="evidence" value="ECO:0007669"/>
    <property type="project" value="TreeGrafter"/>
</dbReference>
<feature type="compositionally biased region" description="Basic and acidic residues" evidence="6">
    <location>
        <begin position="615"/>
        <end position="632"/>
    </location>
</feature>
<dbReference type="RefSeq" id="XP_025066135.1">
    <property type="nucleotide sequence ID" value="XM_025210350.1"/>
</dbReference>
<feature type="compositionally biased region" description="Basic and acidic residues" evidence="6">
    <location>
        <begin position="547"/>
        <end position="580"/>
    </location>
</feature>
<dbReference type="AlphaFoldDB" id="A0A3Q0H6T5"/>
<dbReference type="CTD" id="57805"/>
<dbReference type="KEGG" id="asn:102377587"/>
<feature type="region of interest" description="Disordered" evidence="6">
    <location>
        <begin position="420"/>
        <end position="494"/>
    </location>
</feature>
<evidence type="ECO:0000259" key="7">
    <source>
        <dbReference type="SMART" id="SM01122"/>
    </source>
</evidence>
<keyword evidence="8" id="KW-1185">Reference proteome</keyword>
<reference evidence="9" key="1">
    <citation type="submission" date="2025-08" db="UniProtKB">
        <authorList>
            <consortium name="RefSeq"/>
        </authorList>
    </citation>
    <scope>IDENTIFICATION</scope>
</reference>
<dbReference type="InterPro" id="IPR025224">
    <property type="entry name" value="CCAR1/CCAR2"/>
</dbReference>
<feature type="compositionally biased region" description="Basic and acidic residues" evidence="6">
    <location>
        <begin position="157"/>
        <end position="169"/>
    </location>
</feature>
<feature type="compositionally biased region" description="Low complexity" evidence="6">
    <location>
        <begin position="448"/>
        <end position="459"/>
    </location>
</feature>
<keyword evidence="4 5" id="KW-0175">Coiled coil</keyword>
<dbReference type="PANTHER" id="PTHR14304">
    <property type="entry name" value="CELL DIVISION CYCLE AND APOPTOSIS REGULATOR PROTEIN"/>
    <property type="match status" value="1"/>
</dbReference>
<dbReference type="Pfam" id="PF14443">
    <property type="entry name" value="DBC1"/>
    <property type="match status" value="1"/>
</dbReference>
<gene>
    <name evidence="9" type="primary">CCAR2</name>
</gene>
<feature type="coiled-coil region" evidence="5">
    <location>
        <begin position="848"/>
        <end position="896"/>
    </location>
</feature>
<evidence type="ECO:0000256" key="1">
    <source>
        <dbReference type="ARBA" id="ARBA00004496"/>
    </source>
</evidence>
<evidence type="ECO:0000313" key="9">
    <source>
        <dbReference type="RefSeq" id="XP_025066135.1"/>
    </source>
</evidence>